<name>A0AAE3QYA5_9BACT</name>
<dbReference type="Pfam" id="PF04367">
    <property type="entry name" value="DUF502"/>
    <property type="match status" value="1"/>
</dbReference>
<reference evidence="2" key="1">
    <citation type="submission" date="2023-05" db="EMBL/GenBank/DDBJ databases">
        <authorList>
            <person name="Zhang X."/>
        </authorList>
    </citation>
    <scope>NUCLEOTIDE SEQUENCE</scope>
    <source>
        <strain evidence="2">BD1B2-1</strain>
    </source>
</reference>
<proteinExistence type="predicted"/>
<keyword evidence="3" id="KW-1185">Reference proteome</keyword>
<dbReference type="Proteomes" id="UP001232063">
    <property type="component" value="Unassembled WGS sequence"/>
</dbReference>
<dbReference type="EMBL" id="JASJOU010000001">
    <property type="protein sequence ID" value="MDJ1499700.1"/>
    <property type="molecule type" value="Genomic_DNA"/>
</dbReference>
<keyword evidence="1" id="KW-0812">Transmembrane</keyword>
<evidence type="ECO:0000313" key="2">
    <source>
        <dbReference type="EMBL" id="MDJ1499700.1"/>
    </source>
</evidence>
<feature type="transmembrane region" description="Helical" evidence="1">
    <location>
        <begin position="48"/>
        <end position="69"/>
    </location>
</feature>
<gene>
    <name evidence="2" type="ORF">QNI22_03540</name>
</gene>
<keyword evidence="1" id="KW-0472">Membrane</keyword>
<comment type="caution">
    <text evidence="2">The sequence shown here is derived from an EMBL/GenBank/DDBJ whole genome shotgun (WGS) entry which is preliminary data.</text>
</comment>
<dbReference type="PANTHER" id="PTHR31876:SF26">
    <property type="entry name" value="PROTEIN LIKE COV 2"/>
    <property type="match status" value="1"/>
</dbReference>
<dbReference type="AlphaFoldDB" id="A0AAE3QYA5"/>
<accession>A0AAE3QYA5</accession>
<keyword evidence="1" id="KW-1133">Transmembrane helix</keyword>
<organism evidence="2 3">
    <name type="scientific">Xanthocytophaga agilis</name>
    <dbReference type="NCBI Taxonomy" id="3048010"/>
    <lineage>
        <taxon>Bacteria</taxon>
        <taxon>Pseudomonadati</taxon>
        <taxon>Bacteroidota</taxon>
        <taxon>Cytophagia</taxon>
        <taxon>Cytophagales</taxon>
        <taxon>Rhodocytophagaceae</taxon>
        <taxon>Xanthocytophaga</taxon>
    </lineage>
</organism>
<evidence type="ECO:0000313" key="3">
    <source>
        <dbReference type="Proteomes" id="UP001232063"/>
    </source>
</evidence>
<feature type="transmembrane region" description="Helical" evidence="1">
    <location>
        <begin position="12"/>
        <end position="36"/>
    </location>
</feature>
<dbReference type="PANTHER" id="PTHR31876">
    <property type="entry name" value="COV-LIKE PROTEIN 1"/>
    <property type="match status" value="1"/>
</dbReference>
<sequence>MNRLITAVFKYLVRGLIFCAPIGVTIYVLIASFQWLDNLLPLDHYPGVGMAIVLAGLTLTGYIGSSFIVKPIFFSLEKLITKLPLVRIIYSSLKDLISAFVGDKKKFNQPVLVLLNKEASLYKLGFITQQNLDDLGIEEKVAVYLPHSYNFSGDLYIVPRENVTMLNTSATAIMKFIVSGGVVE</sequence>
<evidence type="ECO:0000256" key="1">
    <source>
        <dbReference type="SAM" id="Phobius"/>
    </source>
</evidence>
<dbReference type="InterPro" id="IPR007462">
    <property type="entry name" value="COV1-like"/>
</dbReference>
<protein>
    <submittedName>
        <fullName evidence="2">DUF502 domain-containing protein</fullName>
    </submittedName>
</protein>
<dbReference type="RefSeq" id="WP_313980505.1">
    <property type="nucleotide sequence ID" value="NZ_JASJOU010000001.1"/>
</dbReference>